<dbReference type="EMBL" id="JAIWYP010000052">
    <property type="protein sequence ID" value="KAH3690839.1"/>
    <property type="molecule type" value="Genomic_DNA"/>
</dbReference>
<proteinExistence type="predicted"/>
<sequence length="62" mass="7101">MKETTTTLIKWSRSYSSVIVHFMVIIFIVISINITSITTIIFFTTIAVLSSPFSAHFHHHSF</sequence>
<keyword evidence="1" id="KW-1133">Transmembrane helix</keyword>
<name>A0A9D3XZI8_DREPO</name>
<evidence type="ECO:0000313" key="2">
    <source>
        <dbReference type="EMBL" id="KAH3690839.1"/>
    </source>
</evidence>
<gene>
    <name evidence="2" type="ORF">DPMN_190617</name>
</gene>
<keyword evidence="1" id="KW-0472">Membrane</keyword>
<protein>
    <submittedName>
        <fullName evidence="2">Uncharacterized protein</fullName>
    </submittedName>
</protein>
<feature type="transmembrane region" description="Helical" evidence="1">
    <location>
        <begin position="20"/>
        <end position="49"/>
    </location>
</feature>
<dbReference type="AlphaFoldDB" id="A0A9D3XZI8"/>
<organism evidence="2 3">
    <name type="scientific">Dreissena polymorpha</name>
    <name type="common">Zebra mussel</name>
    <name type="synonym">Mytilus polymorpha</name>
    <dbReference type="NCBI Taxonomy" id="45954"/>
    <lineage>
        <taxon>Eukaryota</taxon>
        <taxon>Metazoa</taxon>
        <taxon>Spiralia</taxon>
        <taxon>Lophotrochozoa</taxon>
        <taxon>Mollusca</taxon>
        <taxon>Bivalvia</taxon>
        <taxon>Autobranchia</taxon>
        <taxon>Heteroconchia</taxon>
        <taxon>Euheterodonta</taxon>
        <taxon>Imparidentia</taxon>
        <taxon>Neoheterodontei</taxon>
        <taxon>Myida</taxon>
        <taxon>Dreissenoidea</taxon>
        <taxon>Dreissenidae</taxon>
        <taxon>Dreissena</taxon>
    </lineage>
</organism>
<evidence type="ECO:0000313" key="3">
    <source>
        <dbReference type="Proteomes" id="UP000828390"/>
    </source>
</evidence>
<keyword evidence="1" id="KW-0812">Transmembrane</keyword>
<comment type="caution">
    <text evidence="2">The sequence shown here is derived from an EMBL/GenBank/DDBJ whole genome shotgun (WGS) entry which is preliminary data.</text>
</comment>
<reference evidence="2" key="2">
    <citation type="submission" date="2020-11" db="EMBL/GenBank/DDBJ databases">
        <authorList>
            <person name="McCartney M.A."/>
            <person name="Auch B."/>
            <person name="Kono T."/>
            <person name="Mallez S."/>
            <person name="Becker A."/>
            <person name="Gohl D.M."/>
            <person name="Silverstein K.A.T."/>
            <person name="Koren S."/>
            <person name="Bechman K.B."/>
            <person name="Herman A."/>
            <person name="Abrahante J.E."/>
            <person name="Garbe J."/>
        </authorList>
    </citation>
    <scope>NUCLEOTIDE SEQUENCE</scope>
    <source>
        <strain evidence="2">Duluth1</strain>
        <tissue evidence="2">Whole animal</tissue>
    </source>
</reference>
<keyword evidence="3" id="KW-1185">Reference proteome</keyword>
<evidence type="ECO:0000256" key="1">
    <source>
        <dbReference type="SAM" id="Phobius"/>
    </source>
</evidence>
<accession>A0A9D3XZI8</accession>
<dbReference type="Proteomes" id="UP000828390">
    <property type="component" value="Unassembled WGS sequence"/>
</dbReference>
<reference evidence="2" key="1">
    <citation type="journal article" date="2019" name="bioRxiv">
        <title>The Genome of the Zebra Mussel, Dreissena polymorpha: A Resource for Invasive Species Research.</title>
        <authorList>
            <person name="McCartney M.A."/>
            <person name="Auch B."/>
            <person name="Kono T."/>
            <person name="Mallez S."/>
            <person name="Zhang Y."/>
            <person name="Obille A."/>
            <person name="Becker A."/>
            <person name="Abrahante J.E."/>
            <person name="Garbe J."/>
            <person name="Badalamenti J.P."/>
            <person name="Herman A."/>
            <person name="Mangelson H."/>
            <person name="Liachko I."/>
            <person name="Sullivan S."/>
            <person name="Sone E.D."/>
            <person name="Koren S."/>
            <person name="Silverstein K.A.T."/>
            <person name="Beckman K.B."/>
            <person name="Gohl D.M."/>
        </authorList>
    </citation>
    <scope>NUCLEOTIDE SEQUENCE</scope>
    <source>
        <strain evidence="2">Duluth1</strain>
        <tissue evidence="2">Whole animal</tissue>
    </source>
</reference>